<keyword evidence="2" id="KW-1185">Reference proteome</keyword>
<reference evidence="1" key="1">
    <citation type="submission" date="2023-07" db="EMBL/GenBank/DDBJ databases">
        <title>Sorghum-associated microbial communities from plants grown in Nebraska, USA.</title>
        <authorList>
            <person name="Schachtman D."/>
        </authorList>
    </citation>
    <scope>NUCLEOTIDE SEQUENCE</scope>
    <source>
        <strain evidence="1">BE73</strain>
    </source>
</reference>
<name>A0ACC6KFY2_9DEIO</name>
<comment type="caution">
    <text evidence="1">The sequence shown here is derived from an EMBL/GenBank/DDBJ whole genome shotgun (WGS) entry which is preliminary data.</text>
</comment>
<dbReference type="EMBL" id="JAVDTP010000004">
    <property type="protein sequence ID" value="MDR6751328.1"/>
    <property type="molecule type" value="Genomic_DNA"/>
</dbReference>
<proteinExistence type="predicted"/>
<sequence>MIHMVKRHRTLISVGLLLVLALVLRTCTTGLNSFWDDEIFTTGLVNAGMNLPDLLHTIRTGDAHPPLYYLLAWAWAHLVGLADTPYSTPGAEWRMRLPGALLGTVNVAVTYLLARRVTQHRGAALLAALLAALNPALIRQDTEARMYTLLTTFMLLGWLSLHAALHSTGRRLWALWAACLALACWVHYLGVYNLVAQGMAAALLARRDRRVTALGALAAAALAFAPWLPVMAAQLSAGAANEAIREPLARIEAYYLKAFVTFGAINNDASLPVKEALAWGLLILGAWSLRRQRVTLTLLLCAGPVFFLLWDLSARVAVHTMSVRYVAFLYPAGFVLVAAALVWTARRSRAVTAALTAALLTASLSGTYGILSYRWSDWRDVAAVITRVARPGDLVVMNEAMSAYWRYYGVPQGVRIEPFRAGMDLGRGRVIAVAFETPVGYELGSADAPFRALLAQGRVVYSLSSFQVVVRAQ</sequence>
<protein>
    <submittedName>
        <fullName evidence="1">Membrane protein</fullName>
    </submittedName>
</protein>
<gene>
    <name evidence="1" type="ORF">J2Y01_001795</name>
</gene>
<evidence type="ECO:0000313" key="2">
    <source>
        <dbReference type="Proteomes" id="UP001252370"/>
    </source>
</evidence>
<organism evidence="1 2">
    <name type="scientific">Deinococcus soli</name>
    <name type="common">ex Cha et al. 2016</name>
    <dbReference type="NCBI Taxonomy" id="1309411"/>
    <lineage>
        <taxon>Bacteria</taxon>
        <taxon>Thermotogati</taxon>
        <taxon>Deinococcota</taxon>
        <taxon>Deinococci</taxon>
        <taxon>Deinococcales</taxon>
        <taxon>Deinococcaceae</taxon>
        <taxon>Deinococcus</taxon>
    </lineage>
</organism>
<accession>A0ACC6KFY2</accession>
<dbReference type="Proteomes" id="UP001252370">
    <property type="component" value="Unassembled WGS sequence"/>
</dbReference>
<evidence type="ECO:0000313" key="1">
    <source>
        <dbReference type="EMBL" id="MDR6751328.1"/>
    </source>
</evidence>